<name>A0A3R7YKR7_PREIN</name>
<dbReference type="GO" id="GO:0006351">
    <property type="term" value="P:DNA-templated transcription"/>
    <property type="evidence" value="ECO:0007669"/>
    <property type="project" value="InterPro"/>
</dbReference>
<evidence type="ECO:0000313" key="2">
    <source>
        <dbReference type="EMBL" id="RRF86449.1"/>
    </source>
</evidence>
<dbReference type="EMBL" id="QXEN01000027">
    <property type="protein sequence ID" value="RRF86449.1"/>
    <property type="molecule type" value="Genomic_DNA"/>
</dbReference>
<accession>A0A3R7YKR7</accession>
<reference evidence="2 3" key="1">
    <citation type="submission" date="2018-08" db="EMBL/GenBank/DDBJ databases">
        <title>Comparative analysis of Prevotella intermedia strains.</title>
        <authorList>
            <person name="Moon J.-H."/>
            <person name="Lee J.-H."/>
        </authorList>
    </citation>
    <scope>NUCLEOTIDE SEQUENCE [LARGE SCALE GENOMIC DNA]</scope>
    <source>
        <strain evidence="2 3">ATCC 15033</strain>
    </source>
</reference>
<feature type="domain" description="RNA polymerase alpha subunit C-terminal" evidence="1">
    <location>
        <begin position="8"/>
        <end position="63"/>
    </location>
</feature>
<evidence type="ECO:0000313" key="3">
    <source>
        <dbReference type="Proteomes" id="UP000283868"/>
    </source>
</evidence>
<dbReference type="Pfam" id="PF03118">
    <property type="entry name" value="RNA_pol_A_CTD"/>
    <property type="match status" value="1"/>
</dbReference>
<gene>
    <name evidence="2" type="ORF">D2S45_11270</name>
</gene>
<evidence type="ECO:0000259" key="1">
    <source>
        <dbReference type="Pfam" id="PF03118"/>
    </source>
</evidence>
<organism evidence="2 3">
    <name type="scientific">Prevotella intermedia</name>
    <dbReference type="NCBI Taxonomy" id="28131"/>
    <lineage>
        <taxon>Bacteria</taxon>
        <taxon>Pseudomonadati</taxon>
        <taxon>Bacteroidota</taxon>
        <taxon>Bacteroidia</taxon>
        <taxon>Bacteroidales</taxon>
        <taxon>Prevotellaceae</taxon>
        <taxon>Prevotella</taxon>
    </lineage>
</organism>
<proteinExistence type="predicted"/>
<dbReference type="GO" id="GO:0003899">
    <property type="term" value="F:DNA-directed RNA polymerase activity"/>
    <property type="evidence" value="ECO:0007669"/>
    <property type="project" value="InterPro"/>
</dbReference>
<sequence length="844" mass="98073">MALNSVSLDTTIQDLHQNGQLSVRATNALKSAGLKTVEDVLTFLGEGGSLLNIRNLGRKSYLETNALFDRIRSIGFKTSVSQEVEGGTRQASVQEQERYNDDYIINFIATCIRELNRTTATGLDYFNHVIPNAEVFWKRIKESHPVIFQVDTTFPFPSNCVFIYSCYLVVNKVVKHLHALNLSSFAHVLDELNIILERFEGEAIEVAVNMVVDTMSLVKQKFLEDYYTTCIKQQSTRTQNIIISQIGDFRQMLGFMLSGKDPLSLKFAGKKSKIEIKTVGEQLFAKTNHIFQEDNDRTIKINSYREIFSFIDEENWKIVEHFYEYNGHLPMFYILSNYLQLSDLRNEKILQKVYGIRCEKENADDVANEMGVSRQTVANITNDVERFFDNRVILDAEYWTRYRFLRENFLTEKTAKYTSINSSEKLDDNIESYLGLCCIIKSYRIFSVGDKYYAVNRDLLNNYNLKKAVSYLSSLDSSKHAEDITEGFYELTTRFQKEYDSRFEADITYALKTIIEENFEAEVDDFEVTFKANKLDLGKEIYRILADANTPLSEQEITKKVKDAYPDEDVPTGAAFSRAVNLSDGILFDRGHKVFFLEEWDDGSYYTGTLIDLIYDVLDRSEEPMSLVEIYSLIISHFPDTTLTSLKSMLSYGRDEKFVWFEDDYFGVANRSYSSKYKLDLSSRKFSFERRFQDFKEFVLTYKRYPMVAKESSEYERSLYRWQNNVMIGNLSVTEDQQCEVKDFVDTYATYPRTYRQACFVDKCHQLMDFIEDHKALPEKKDDAKLWKWFIELSSSDIQDDVVMKTALSGLRELVSSILLISGNNDKYNMTTIYKRNKSEVKNV</sequence>
<comment type="caution">
    <text evidence="2">The sequence shown here is derived from an EMBL/GenBank/DDBJ whole genome shotgun (WGS) entry which is preliminary data.</text>
</comment>
<dbReference type="RefSeq" id="WP_124140261.1">
    <property type="nucleotide sequence ID" value="NZ_QXEM01000020.1"/>
</dbReference>
<dbReference type="SUPFAM" id="SSF47789">
    <property type="entry name" value="C-terminal domain of RNA polymerase alpha subunit"/>
    <property type="match status" value="1"/>
</dbReference>
<dbReference type="Proteomes" id="UP000283868">
    <property type="component" value="Unassembled WGS sequence"/>
</dbReference>
<dbReference type="GO" id="GO:0003677">
    <property type="term" value="F:DNA binding"/>
    <property type="evidence" value="ECO:0007669"/>
    <property type="project" value="InterPro"/>
</dbReference>
<keyword evidence="3" id="KW-1185">Reference proteome</keyword>
<dbReference type="AlphaFoldDB" id="A0A3R7YKR7"/>
<protein>
    <recommendedName>
        <fullName evidence="1">RNA polymerase alpha subunit C-terminal domain-containing protein</fullName>
    </recommendedName>
</protein>
<dbReference type="Gene3D" id="1.10.150.20">
    <property type="entry name" value="5' to 3' exonuclease, C-terminal subdomain"/>
    <property type="match status" value="1"/>
</dbReference>
<dbReference type="InterPro" id="IPR011260">
    <property type="entry name" value="RNAP_asu_C"/>
</dbReference>